<sequence>MAKTLNSLPAELLIMSFDYVVSYSAPEKPRYPPQLTEGSVKDVLAIRRVDRRLKGAAQKLFARVLQKKPFRLMPVELYYLQCFLRDDTIAANMTSLFISEVLPVPNVFPTGDPRHGHLWRGPMAEYTNHSDDLQVFLRYMGNALLLIIQRLDNLEVVAIKKTPESIVDVPDAIRDEFEYYLDWQVRIGSESGSRRDWRDRVIISNLLRAMSMSSNQPVYMEIPRYLLEPEGLRYYRNINPIPAVRELRICFDSGERSDHDSDGEEEPSDLADSYMYDSHGRMLRGIYAVFPNLTTLHMDLLLFPGASLHSFANQLDPRTALIPPFLHRLTTLHLRVRDEPDNQPDVVNMVRQYRRTLRHLGLRLLTGYHWDFRRTLTAFSHFLTLDTLYVEAYVPAGADNPKRFMATEVPRFATRAIFRGTDGDHGPWDGVSERPQFEIWFGDRDVERTKKVWSPPRFDD</sequence>
<dbReference type="EMBL" id="WWBZ02000051">
    <property type="protein sequence ID" value="KAF4304247.1"/>
    <property type="molecule type" value="Genomic_DNA"/>
</dbReference>
<protein>
    <submittedName>
        <fullName evidence="1">Uncharacterized protein</fullName>
    </submittedName>
</protein>
<evidence type="ECO:0000313" key="2">
    <source>
        <dbReference type="Proteomes" id="UP000572817"/>
    </source>
</evidence>
<accession>A0A8H4IN51</accession>
<comment type="caution">
    <text evidence="1">The sequence shown here is derived from an EMBL/GenBank/DDBJ whole genome shotgun (WGS) entry which is preliminary data.</text>
</comment>
<dbReference type="Proteomes" id="UP000572817">
    <property type="component" value="Unassembled WGS sequence"/>
</dbReference>
<proteinExistence type="predicted"/>
<organism evidence="1 2">
    <name type="scientific">Botryosphaeria dothidea</name>
    <dbReference type="NCBI Taxonomy" id="55169"/>
    <lineage>
        <taxon>Eukaryota</taxon>
        <taxon>Fungi</taxon>
        <taxon>Dikarya</taxon>
        <taxon>Ascomycota</taxon>
        <taxon>Pezizomycotina</taxon>
        <taxon>Dothideomycetes</taxon>
        <taxon>Dothideomycetes incertae sedis</taxon>
        <taxon>Botryosphaeriales</taxon>
        <taxon>Botryosphaeriaceae</taxon>
        <taxon>Botryosphaeria</taxon>
    </lineage>
</organism>
<name>A0A8H4IN51_9PEZI</name>
<evidence type="ECO:0000313" key="1">
    <source>
        <dbReference type="EMBL" id="KAF4304247.1"/>
    </source>
</evidence>
<gene>
    <name evidence="1" type="ORF">GTA08_BOTSDO08501</name>
</gene>
<reference evidence="1" key="1">
    <citation type="submission" date="2020-04" db="EMBL/GenBank/DDBJ databases">
        <title>Genome Assembly and Annotation of Botryosphaeria dothidea sdau 11-99, a Latent Pathogen of Apple Fruit Ring Rot in China.</title>
        <authorList>
            <person name="Yu C."/>
            <person name="Diao Y."/>
            <person name="Lu Q."/>
            <person name="Zhao J."/>
            <person name="Cui S."/>
            <person name="Peng C."/>
            <person name="He B."/>
            <person name="Liu H."/>
        </authorList>
    </citation>
    <scope>NUCLEOTIDE SEQUENCE [LARGE SCALE GENOMIC DNA]</scope>
    <source>
        <strain evidence="1">Sdau11-99</strain>
    </source>
</reference>
<dbReference type="OrthoDB" id="10674321at2759"/>
<keyword evidence="2" id="KW-1185">Reference proteome</keyword>
<dbReference type="AlphaFoldDB" id="A0A8H4IN51"/>